<evidence type="ECO:0000313" key="8">
    <source>
        <dbReference type="EMBL" id="KAF4742759.1"/>
    </source>
</evidence>
<dbReference type="EMBL" id="JABAHT010000873">
    <property type="protein sequence ID" value="KAF4651321.1"/>
    <property type="molecule type" value="Genomic_DNA"/>
</dbReference>
<keyword evidence="1" id="KW-0811">Translocation</keyword>
<dbReference type="Proteomes" id="UP000574390">
    <property type="component" value="Unassembled WGS sequence"/>
</dbReference>
<keyword evidence="1" id="KW-0496">Mitochondrion</keyword>
<dbReference type="EMBL" id="JABANO010011869">
    <property type="protein sequence ID" value="KAF4742759.1"/>
    <property type="molecule type" value="Genomic_DNA"/>
</dbReference>
<dbReference type="EMBL" id="JABANM010005830">
    <property type="protein sequence ID" value="KAF4746936.1"/>
    <property type="molecule type" value="Genomic_DNA"/>
</dbReference>
<keyword evidence="1" id="KW-0999">Mitochondrion inner membrane</keyword>
<evidence type="ECO:0000313" key="12">
    <source>
        <dbReference type="Proteomes" id="UP000553632"/>
    </source>
</evidence>
<dbReference type="EMBL" id="JABANP010000565">
    <property type="protein sequence ID" value="KAF4680864.1"/>
    <property type="molecule type" value="Genomic_DNA"/>
</dbReference>
<evidence type="ECO:0000313" key="7">
    <source>
        <dbReference type="EMBL" id="KAF4699800.1"/>
    </source>
</evidence>
<evidence type="ECO:0000313" key="11">
    <source>
        <dbReference type="Proteomes" id="UP000541610"/>
    </source>
</evidence>
<comment type="subcellular location">
    <subcellularLocation>
        <location evidence="1">Mitochondrion inner membrane</location>
        <topology evidence="1">Peripheral membrane protein</topology>
        <orientation evidence="1">Intermembrane side</orientation>
    </subcellularLocation>
</comment>
<comment type="caution">
    <text evidence="5">The sequence shown here is derived from an EMBL/GenBank/DDBJ whole genome shotgun (WGS) entry which is preliminary data.</text>
</comment>
<evidence type="ECO:0000313" key="13">
    <source>
        <dbReference type="Proteomes" id="UP000572268"/>
    </source>
</evidence>
<comment type="subunit">
    <text evidence="1">Heterohexamer.</text>
</comment>
<keyword evidence="1" id="KW-0653">Protein transport</keyword>
<evidence type="ECO:0000313" key="9">
    <source>
        <dbReference type="EMBL" id="KAF4746936.1"/>
    </source>
</evidence>
<protein>
    <recommendedName>
        <fullName evidence="1">Mitochondrial import inner membrane translocase subunit</fullName>
    </recommendedName>
</protein>
<accession>A0A7J6KZ12</accession>
<dbReference type="GO" id="GO:0015031">
    <property type="term" value="P:protein transport"/>
    <property type="evidence" value="ECO:0007669"/>
    <property type="project" value="UniProtKB-KW"/>
</dbReference>
<dbReference type="InterPro" id="IPR004217">
    <property type="entry name" value="Tim10-like"/>
</dbReference>
<keyword evidence="12" id="KW-1185">Reference proteome</keyword>
<keyword evidence="1" id="KW-1015">Disulfide bond</keyword>
<dbReference type="EMBL" id="JABANM010034338">
    <property type="protein sequence ID" value="KAF4699800.1"/>
    <property type="molecule type" value="Genomic_DNA"/>
</dbReference>
<evidence type="ECO:0000256" key="1">
    <source>
        <dbReference type="RuleBase" id="RU367043"/>
    </source>
</evidence>
<dbReference type="Proteomes" id="UP000570595">
    <property type="component" value="Unassembled WGS sequence"/>
</dbReference>
<dbReference type="InterPro" id="IPR035427">
    <property type="entry name" value="Tim10-like_dom_sf"/>
</dbReference>
<feature type="region of interest" description="Disordered" evidence="2">
    <location>
        <begin position="1"/>
        <end position="22"/>
    </location>
</feature>
<evidence type="ECO:0000313" key="4">
    <source>
        <dbReference type="EMBL" id="KAF4651321.1"/>
    </source>
</evidence>
<keyword evidence="1" id="KW-0813">Transport</keyword>
<gene>
    <name evidence="5" type="ORF">FOL46_009737</name>
    <name evidence="6" type="ORF">FOZ60_012867</name>
    <name evidence="4" type="ORF">FOZ61_010574</name>
    <name evidence="7" type="ORF">FOZ62_008012</name>
    <name evidence="9" type="ORF">FOZ62_025171</name>
    <name evidence="8" type="ORF">FOZ63_027650</name>
    <name evidence="10" type="ORF">FOZ63_031268</name>
</gene>
<keyword evidence="1" id="KW-0143">Chaperone</keyword>
<dbReference type="Proteomes" id="UP000553632">
    <property type="component" value="Unassembled WGS sequence"/>
</dbReference>
<evidence type="ECO:0000256" key="2">
    <source>
        <dbReference type="SAM" id="MobiDB-lite"/>
    </source>
</evidence>
<name>A0A7J6KZ12_PEROL</name>
<comment type="function">
    <text evidence="1">Mitochondrial intermembrane chaperone that participates in the import and insertion of some multi-pass transmembrane proteins into the mitochondrial inner membrane. Also required for the transfer of beta-barrel precursors from the TOM complex to the sorting and assembly machinery (SAM complex) of the outer membrane. Acts as a chaperone-like protein that protects the hydrophobic precursors from aggregation and guide them through the mitochondrial intermembrane space.</text>
</comment>
<dbReference type="Proteomes" id="UP000541610">
    <property type="component" value="Unassembled WGS sequence"/>
</dbReference>
<dbReference type="GO" id="GO:0005743">
    <property type="term" value="C:mitochondrial inner membrane"/>
    <property type="evidence" value="ECO:0007669"/>
    <property type="project" value="UniProtKB-SubCell"/>
</dbReference>
<comment type="similarity">
    <text evidence="1">Belongs to the small Tim family.</text>
</comment>
<dbReference type="Proteomes" id="UP000572268">
    <property type="component" value="Unassembled WGS sequence"/>
</dbReference>
<evidence type="ECO:0000313" key="6">
    <source>
        <dbReference type="EMBL" id="KAF4680864.1"/>
    </source>
</evidence>
<feature type="domain" description="Tim10-like" evidence="3">
    <location>
        <begin position="33"/>
        <end position="84"/>
    </location>
</feature>
<comment type="domain">
    <text evidence="1">The twin CX3C motif contains 4 conserved Cys residues that form 2 disulfide bonds in the mitochondrial intermembrane space.</text>
</comment>
<organism evidence="5 13">
    <name type="scientific">Perkinsus olseni</name>
    <name type="common">Perkinsus atlanticus</name>
    <dbReference type="NCBI Taxonomy" id="32597"/>
    <lineage>
        <taxon>Eukaryota</taxon>
        <taxon>Sar</taxon>
        <taxon>Alveolata</taxon>
        <taxon>Perkinsozoa</taxon>
        <taxon>Perkinsea</taxon>
        <taxon>Perkinsida</taxon>
        <taxon>Perkinsidae</taxon>
        <taxon>Perkinsus</taxon>
    </lineage>
</organism>
<dbReference type="AlphaFoldDB" id="A0A7J6KZ12"/>
<dbReference type="EMBL" id="JABANO010007622">
    <property type="protein sequence ID" value="KAF4749807.1"/>
    <property type="molecule type" value="Genomic_DNA"/>
</dbReference>
<dbReference type="SUPFAM" id="SSF144122">
    <property type="entry name" value="Tim10-like"/>
    <property type="match status" value="1"/>
</dbReference>
<evidence type="ECO:0000313" key="5">
    <source>
        <dbReference type="EMBL" id="KAF4652418.1"/>
    </source>
</evidence>
<keyword evidence="1" id="KW-0472">Membrane</keyword>
<dbReference type="EMBL" id="JABANN010000918">
    <property type="protein sequence ID" value="KAF4652418.1"/>
    <property type="molecule type" value="Genomic_DNA"/>
</dbReference>
<evidence type="ECO:0000313" key="10">
    <source>
        <dbReference type="EMBL" id="KAF4749807.1"/>
    </source>
</evidence>
<evidence type="ECO:0000259" key="3">
    <source>
        <dbReference type="Pfam" id="PF02953"/>
    </source>
</evidence>
<dbReference type="OMA" id="FGDVMNK"/>
<sequence>MDFSSSTPSGSDNAPTPEEQQQALVQGINAVVVQMLQGQTRKTCFDKCIAKNGRFVDQLGKNEQICLAKCMDRMFESYSIVTKASAEMAQNLQSSLDQEQSNSSSFL</sequence>
<proteinExistence type="inferred from homology"/>
<dbReference type="OrthoDB" id="7813104at2759"/>
<dbReference type="Pfam" id="PF02953">
    <property type="entry name" value="zf-Tim10_DDP"/>
    <property type="match status" value="1"/>
</dbReference>
<reference evidence="11 12" key="1">
    <citation type="submission" date="2020-04" db="EMBL/GenBank/DDBJ databases">
        <title>Perkinsus olseni comparative genomics.</title>
        <authorList>
            <person name="Bogema D.R."/>
        </authorList>
    </citation>
    <scope>NUCLEOTIDE SEQUENCE [LARGE SCALE GENOMIC DNA]</scope>
    <source>
        <strain evidence="6">00978-12</strain>
        <strain evidence="4">ATCC PRA-179</strain>
        <strain evidence="7">ATCC PRA-205</strain>
        <strain evidence="8 12">ATCC PRA-207</strain>
        <strain evidence="5">ATCC PRA-31</strain>
    </source>
</reference>
<dbReference type="Gene3D" id="1.10.287.810">
    <property type="entry name" value="Mitochondrial import inner membrane translocase subunit tim13 like domains"/>
    <property type="match status" value="1"/>
</dbReference>